<dbReference type="Proteomes" id="UP000290289">
    <property type="component" value="Chromosome 10"/>
</dbReference>
<comment type="similarity">
    <text evidence="3 16">Belongs to the glycosyltransferase 13 family.</text>
</comment>
<dbReference type="InterPro" id="IPR029044">
    <property type="entry name" value="Nucleotide-diphossugar_trans"/>
</dbReference>
<evidence type="ECO:0000256" key="7">
    <source>
        <dbReference type="ARBA" id="ARBA00022723"/>
    </source>
</evidence>
<evidence type="ECO:0000313" key="17">
    <source>
        <dbReference type="EMBL" id="RXH87792.1"/>
    </source>
</evidence>
<dbReference type="AlphaFoldDB" id="A0A498J1D8"/>
<dbReference type="Gene3D" id="3.10.180.20">
    <property type="entry name" value="N-Acetylglucosaminyltransferase I, Domain 2"/>
    <property type="match status" value="1"/>
</dbReference>
<proteinExistence type="inferred from homology"/>
<dbReference type="GO" id="GO:0000139">
    <property type="term" value="C:Golgi membrane"/>
    <property type="evidence" value="ECO:0007669"/>
    <property type="project" value="UniProtKB-SubCell"/>
</dbReference>
<keyword evidence="9" id="KW-1133">Transmembrane helix</keyword>
<keyword evidence="7 16" id="KW-0479">Metal-binding</keyword>
<dbReference type="Gene3D" id="3.90.550.10">
    <property type="entry name" value="Spore Coat Polysaccharide Biosynthesis Protein SpsA, Chain A"/>
    <property type="match status" value="1"/>
</dbReference>
<reference evidence="17 18" key="1">
    <citation type="submission" date="2018-10" db="EMBL/GenBank/DDBJ databases">
        <title>A high-quality apple genome assembly.</title>
        <authorList>
            <person name="Hu J."/>
        </authorList>
    </citation>
    <scope>NUCLEOTIDE SEQUENCE [LARGE SCALE GENOMIC DNA]</scope>
    <source>
        <strain evidence="18">cv. HFTH1</strain>
        <tissue evidence="17">Young leaf</tissue>
    </source>
</reference>
<evidence type="ECO:0000256" key="1">
    <source>
        <dbReference type="ARBA" id="ARBA00004323"/>
    </source>
</evidence>
<dbReference type="GO" id="GO:0003827">
    <property type="term" value="F:alpha-1,3-mannosylglycoprotein 2-beta-N-acetylglucosaminyltransferase activity"/>
    <property type="evidence" value="ECO:0007669"/>
    <property type="project" value="UniProtKB-UniRule"/>
</dbReference>
<evidence type="ECO:0000256" key="8">
    <source>
        <dbReference type="ARBA" id="ARBA00022968"/>
    </source>
</evidence>
<dbReference type="EMBL" id="RDQH01000336">
    <property type="protein sequence ID" value="RXH87792.1"/>
    <property type="molecule type" value="Genomic_DNA"/>
</dbReference>
<dbReference type="InterPro" id="IPR052261">
    <property type="entry name" value="Glycosyltransferase_13"/>
</dbReference>
<comment type="cofactor">
    <cofactor evidence="16">
        <name>Mn(2+)</name>
        <dbReference type="ChEBI" id="CHEBI:29035"/>
    </cofactor>
    <text evidence="16">The cofactor is mostly bound to the substrate.</text>
</comment>
<evidence type="ECO:0000256" key="16">
    <source>
        <dbReference type="RuleBase" id="RU368119"/>
    </source>
</evidence>
<keyword evidence="12 16" id="KW-0464">Manganese</keyword>
<keyword evidence="6" id="KW-0812">Transmembrane</keyword>
<evidence type="ECO:0000256" key="3">
    <source>
        <dbReference type="ARBA" id="ARBA00006492"/>
    </source>
</evidence>
<protein>
    <recommendedName>
        <fullName evidence="13 16">Alpha-1,3-mannosyl-glycoprotein 2-beta-N-acetylglucosaminyltransferase</fullName>
        <shortName evidence="16">GNT-I</shortName>
        <shortName evidence="16">GlcNAc-T I</shortName>
        <ecNumber evidence="13 16">2.4.1.101</ecNumber>
    </recommendedName>
    <alternativeName>
        <fullName evidence="14 16">N-glycosyl-oligosaccharide-glycoprotein N-acetylglucosaminyltransferase I</fullName>
    </alternativeName>
</protein>
<evidence type="ECO:0000256" key="11">
    <source>
        <dbReference type="ARBA" id="ARBA00023136"/>
    </source>
</evidence>
<name>A0A498J1D8_MALDO</name>
<dbReference type="PANTHER" id="PTHR10468">
    <property type="entry name" value="PROTEIN O-LINKED-MANNOSE BETA-1,2-N-ACETYLGLUCOSAMINYLTRANSFERASE 1/ALPHA-1,3-MANNOSYL-GLYCOPROTEIN 2-BETA-N-ACETYLGLUCOSAMINYLTRANSFERASE"/>
    <property type="match status" value="1"/>
</dbReference>
<evidence type="ECO:0000256" key="14">
    <source>
        <dbReference type="ARBA" id="ARBA00041712"/>
    </source>
</evidence>
<comment type="pathway">
    <text evidence="2 16">Protein modification; protein glycosylation.</text>
</comment>
<dbReference type="UniPathway" id="UPA00378"/>
<keyword evidence="11" id="KW-0472">Membrane</keyword>
<evidence type="ECO:0000256" key="6">
    <source>
        <dbReference type="ARBA" id="ARBA00022692"/>
    </source>
</evidence>
<keyword evidence="18" id="KW-1185">Reference proteome</keyword>
<evidence type="ECO:0000256" key="4">
    <source>
        <dbReference type="ARBA" id="ARBA00022676"/>
    </source>
</evidence>
<keyword evidence="5" id="KW-0808">Transferase</keyword>
<dbReference type="FunFam" id="3.10.180.20:FF:000002">
    <property type="entry name" value="Alpha-1,3-mannosyl-glycoprotein 2-beta-N-acetylglucosaminyltransferase"/>
    <property type="match status" value="1"/>
</dbReference>
<evidence type="ECO:0000256" key="15">
    <source>
        <dbReference type="ARBA" id="ARBA00049421"/>
    </source>
</evidence>
<sequence length="470" mass="53894">MKKILCDFRFLLFLAAAAFIYIQMRLFATQSQYADRLADAIESENHCTSQLRTFIDQISLQQGQIVSLDGSNMVSGGAYSFCGFFVKAYYGYPFYCNLSGSDLTAAIVEEKQRLEQECGQLKVLVQELERKGLGRLIDKNQVPVAAVVIMACNRADYLERTVKSVLKYQSSVASKFPLFVSQDGSHPAVKQKALSYDQLTYMQHLDYEPVHAERPGELIAYYKIARHYKWALDGLFYKHKFSRVIILEVLNNPSSLNTDDMEIAPDFFDYFEAAAALLDKDKSIMAVSSWNDNGQKQSISSKCLLSQCFTYWDDWLRLQENHKGRQFIRPEVCRTYNFGEHGSSLGQFFKQYLEPIKLNDVPVDWKSMDLSYLMEDKYLKHFADIVKKAKPIHGSDLVLKARNIGGDVRIQYNDQPDFEYIAGQFGIFEEWKDGVPRTAYKGIVVFRYHIPQRIFLVGPDSLKQLGVNDS</sequence>
<evidence type="ECO:0000256" key="13">
    <source>
        <dbReference type="ARBA" id="ARBA00038949"/>
    </source>
</evidence>
<comment type="caution">
    <text evidence="17">The sequence shown here is derived from an EMBL/GenBank/DDBJ whole genome shotgun (WGS) entry which is preliminary data.</text>
</comment>
<dbReference type="Pfam" id="PF03071">
    <property type="entry name" value="GNT-I"/>
    <property type="match status" value="3"/>
</dbReference>
<comment type="catalytic activity">
    <reaction evidence="15 16">
        <text>N(4)-(alpha-D-Man-(1-&gt;3)-[alpha-D-Man-(1-&gt;3)-[alpha-D-Man-(1-&gt;6)]-alpha-D-Man-(1-&gt;6)]-beta-D-Man-(1-&gt;4)-beta-D-GlcNAc-(1-&gt;4)-beta-D-GlcNAc)-L-asparaginyl-[protein] (N-glucan mannose isomer 5A1,2) + UDP-N-acetyl-alpha-D-glucosamine = N(4)-{beta-D-GlcNAc-(1-&gt;2)-alpha-D-Man-(1-&gt;3)-[alpha-D-Man-(1-&gt;3)-[alpha-D-Man-(1-&gt;6)]-alpha-D-Man-(1-&gt;6)]-beta-D-Man-(1-&gt;4)-beta-D-GlcNAc-(1-&gt;4)-beta-D-GlcNAc}-L-asparaginyl-[protein] + UDP + H(+)</text>
        <dbReference type="Rhea" id="RHEA:11456"/>
        <dbReference type="Rhea" id="RHEA-COMP:14367"/>
        <dbReference type="Rhea" id="RHEA-COMP:14368"/>
        <dbReference type="ChEBI" id="CHEBI:15378"/>
        <dbReference type="ChEBI" id="CHEBI:57705"/>
        <dbReference type="ChEBI" id="CHEBI:58223"/>
        <dbReference type="ChEBI" id="CHEBI:59087"/>
        <dbReference type="ChEBI" id="CHEBI:60625"/>
        <dbReference type="EC" id="2.4.1.101"/>
    </reaction>
</comment>
<evidence type="ECO:0000256" key="9">
    <source>
        <dbReference type="ARBA" id="ARBA00022989"/>
    </source>
</evidence>
<evidence type="ECO:0000256" key="2">
    <source>
        <dbReference type="ARBA" id="ARBA00004922"/>
    </source>
</evidence>
<accession>A0A498J1D8</accession>
<evidence type="ECO:0000256" key="12">
    <source>
        <dbReference type="ARBA" id="ARBA00023211"/>
    </source>
</evidence>
<comment type="subcellular location">
    <subcellularLocation>
        <location evidence="1 16">Golgi apparatus membrane</location>
        <topology evidence="1 16">Single-pass type II membrane protein</topology>
    </subcellularLocation>
</comment>
<keyword evidence="4 16" id="KW-0328">Glycosyltransferase</keyword>
<keyword evidence="8 16" id="KW-0735">Signal-anchor</keyword>
<comment type="function">
    <text evidence="16">Initiates complex N-linked carbohydrate formation. Essential for the conversion of high-mannose to hybrid and complex N-glycans.</text>
</comment>
<keyword evidence="10 16" id="KW-0333">Golgi apparatus</keyword>
<dbReference type="PANTHER" id="PTHR10468:SF0">
    <property type="entry name" value="ALPHA-1,3-MANNOSYL-GLYCOPROTEIN 2-BETA-N-ACETYLGLUCOSAMINYLTRANSFERASE"/>
    <property type="match status" value="1"/>
</dbReference>
<dbReference type="GO" id="GO:0030145">
    <property type="term" value="F:manganese ion binding"/>
    <property type="evidence" value="ECO:0007669"/>
    <property type="project" value="UniProtKB-UniRule"/>
</dbReference>
<dbReference type="STRING" id="3750.A0A498J1D8"/>
<evidence type="ECO:0000313" key="18">
    <source>
        <dbReference type="Proteomes" id="UP000290289"/>
    </source>
</evidence>
<organism evidence="17 18">
    <name type="scientific">Malus domestica</name>
    <name type="common">Apple</name>
    <name type="synonym">Pyrus malus</name>
    <dbReference type="NCBI Taxonomy" id="3750"/>
    <lineage>
        <taxon>Eukaryota</taxon>
        <taxon>Viridiplantae</taxon>
        <taxon>Streptophyta</taxon>
        <taxon>Embryophyta</taxon>
        <taxon>Tracheophyta</taxon>
        <taxon>Spermatophyta</taxon>
        <taxon>Magnoliopsida</taxon>
        <taxon>eudicotyledons</taxon>
        <taxon>Gunneridae</taxon>
        <taxon>Pentapetalae</taxon>
        <taxon>rosids</taxon>
        <taxon>fabids</taxon>
        <taxon>Rosales</taxon>
        <taxon>Rosaceae</taxon>
        <taxon>Amygdaloideae</taxon>
        <taxon>Maleae</taxon>
        <taxon>Malus</taxon>
    </lineage>
</organism>
<dbReference type="InterPro" id="IPR004139">
    <property type="entry name" value="Glyco_trans_13"/>
</dbReference>
<gene>
    <name evidence="17" type="ORF">DVH24_034692</name>
</gene>
<dbReference type="SUPFAM" id="SSF53448">
    <property type="entry name" value="Nucleotide-diphospho-sugar transferases"/>
    <property type="match status" value="1"/>
</dbReference>
<evidence type="ECO:0000256" key="10">
    <source>
        <dbReference type="ARBA" id="ARBA00023034"/>
    </source>
</evidence>
<evidence type="ECO:0000256" key="5">
    <source>
        <dbReference type="ARBA" id="ARBA00022679"/>
    </source>
</evidence>
<dbReference type="EC" id="2.4.1.101" evidence="13 16"/>